<proteinExistence type="predicted"/>
<protein>
    <submittedName>
        <fullName evidence="1">Uncharacterized protein</fullName>
    </submittedName>
</protein>
<evidence type="ECO:0000313" key="2">
    <source>
        <dbReference type="Proteomes" id="UP000184514"/>
    </source>
</evidence>
<sequence length="239" mass="27271">MGGFDPAYRFYLDETDLNYRMMQEVHRTAIAPLAQVHHGYKASATRRQDRVPTDLTEIGASLAVYLRKFAPNTQHKVTFAKARKEQRVRALRHMMAGLLEPRDVRRLMGSFDKGVEVGSQRAISTLSTIPLARDGFKPLTQRFKGQHVIVEGSWFKRKALRQMAMETVRNGTRTSLFIFSPTLRPHKVRFTKEGVWEQTGGLFGRSVRAGAHVLGVTQKQRVAQELKRLAKLRDFPPKV</sequence>
<dbReference type="STRING" id="696762.PFRI_08490"/>
<evidence type="ECO:0000313" key="1">
    <source>
        <dbReference type="EMBL" id="OJI94948.1"/>
    </source>
</evidence>
<dbReference type="Proteomes" id="UP000184514">
    <property type="component" value="Unassembled WGS sequence"/>
</dbReference>
<dbReference type="EMBL" id="MLCB01000073">
    <property type="protein sequence ID" value="OJI94948.1"/>
    <property type="molecule type" value="Genomic_DNA"/>
</dbReference>
<organism evidence="1 2">
    <name type="scientific">Planktotalea frisia</name>
    <dbReference type="NCBI Taxonomy" id="696762"/>
    <lineage>
        <taxon>Bacteria</taxon>
        <taxon>Pseudomonadati</taxon>
        <taxon>Pseudomonadota</taxon>
        <taxon>Alphaproteobacteria</taxon>
        <taxon>Rhodobacterales</taxon>
        <taxon>Paracoccaceae</taxon>
        <taxon>Planktotalea</taxon>
    </lineage>
</organism>
<name>A0A1L9P098_9RHOB</name>
<comment type="caution">
    <text evidence="1">The sequence shown here is derived from an EMBL/GenBank/DDBJ whole genome shotgun (WGS) entry which is preliminary data.</text>
</comment>
<dbReference type="AlphaFoldDB" id="A0A1L9P098"/>
<accession>A0A1L9P098</accession>
<reference evidence="1 2" key="1">
    <citation type="submission" date="2016-10" db="EMBL/GenBank/DDBJ databases">
        <title>Genome sequence of Planktotalea frisia SH6-1.</title>
        <authorList>
            <person name="Poehlein A."/>
            <person name="Bakenhus I."/>
            <person name="Voget S."/>
            <person name="Brinkhoff T."/>
            <person name="Simon M."/>
        </authorList>
    </citation>
    <scope>NUCLEOTIDE SEQUENCE [LARGE SCALE GENOMIC DNA]</scope>
    <source>
        <strain evidence="1 2">SH6-1</strain>
    </source>
</reference>
<keyword evidence="2" id="KW-1185">Reference proteome</keyword>
<gene>
    <name evidence="1" type="ORF">PFRI_08490</name>
</gene>